<feature type="compositionally biased region" description="Basic and acidic residues" evidence="4">
    <location>
        <begin position="109"/>
        <end position="121"/>
    </location>
</feature>
<evidence type="ECO:0000256" key="1">
    <source>
        <dbReference type="ARBA" id="ARBA00010126"/>
    </source>
</evidence>
<dbReference type="InterPro" id="IPR053246">
    <property type="entry name" value="NS_splicing_regulatory_protein"/>
</dbReference>
<dbReference type="Pfam" id="PF09745">
    <property type="entry name" value="NSRP1_N"/>
    <property type="match status" value="1"/>
</dbReference>
<feature type="domain" description="Nuclear speckle splicing regulatory protein 1 N-terminal" evidence="5">
    <location>
        <begin position="9"/>
        <end position="123"/>
    </location>
</feature>
<keyword evidence="7" id="KW-1185">Reference proteome</keyword>
<proteinExistence type="inferred from homology"/>
<dbReference type="OrthoDB" id="446635at2759"/>
<evidence type="ECO:0000256" key="4">
    <source>
        <dbReference type="SAM" id="MobiDB-lite"/>
    </source>
</evidence>
<evidence type="ECO:0000313" key="7">
    <source>
        <dbReference type="Proteomes" id="UP000242287"/>
    </source>
</evidence>
<protein>
    <recommendedName>
        <fullName evidence="5">Nuclear speckle splicing regulatory protein 1 N-terminal domain-containing protein</fullName>
    </recommendedName>
</protein>
<evidence type="ECO:0000256" key="2">
    <source>
        <dbReference type="ARBA" id="ARBA00023054"/>
    </source>
</evidence>
<gene>
    <name evidence="6" type="ORF">AMATHDRAFT_94504</name>
</gene>
<dbReference type="Proteomes" id="UP000242287">
    <property type="component" value="Unassembled WGS sequence"/>
</dbReference>
<dbReference type="EMBL" id="KZ301970">
    <property type="protein sequence ID" value="PFH54326.1"/>
    <property type="molecule type" value="Genomic_DNA"/>
</dbReference>
<feature type="non-terminal residue" evidence="6">
    <location>
        <position position="318"/>
    </location>
</feature>
<dbReference type="AlphaFoldDB" id="A0A2A9P114"/>
<evidence type="ECO:0000259" key="5">
    <source>
        <dbReference type="Pfam" id="PF09745"/>
    </source>
</evidence>
<feature type="region of interest" description="Disordered" evidence="4">
    <location>
        <begin position="109"/>
        <end position="130"/>
    </location>
</feature>
<evidence type="ECO:0000256" key="3">
    <source>
        <dbReference type="SAM" id="Coils"/>
    </source>
</evidence>
<reference evidence="6 7" key="1">
    <citation type="submission" date="2014-02" db="EMBL/GenBank/DDBJ databases">
        <title>Transposable element dynamics among asymbiotic and ectomycorrhizal Amanita fungi.</title>
        <authorList>
            <consortium name="DOE Joint Genome Institute"/>
            <person name="Hess J."/>
            <person name="Skrede I."/>
            <person name="Wolfe B."/>
            <person name="LaButti K."/>
            <person name="Ohm R.A."/>
            <person name="Grigoriev I.V."/>
            <person name="Pringle A."/>
        </authorList>
    </citation>
    <scope>NUCLEOTIDE SEQUENCE [LARGE SCALE GENOMIC DNA]</scope>
    <source>
        <strain evidence="6 7">SKay4041</strain>
    </source>
</reference>
<dbReference type="STRING" id="703135.A0A2A9P114"/>
<comment type="similarity">
    <text evidence="1">Belongs to the NSRP1 family.</text>
</comment>
<organism evidence="6 7">
    <name type="scientific">Amanita thiersii Skay4041</name>
    <dbReference type="NCBI Taxonomy" id="703135"/>
    <lineage>
        <taxon>Eukaryota</taxon>
        <taxon>Fungi</taxon>
        <taxon>Dikarya</taxon>
        <taxon>Basidiomycota</taxon>
        <taxon>Agaricomycotina</taxon>
        <taxon>Agaricomycetes</taxon>
        <taxon>Agaricomycetidae</taxon>
        <taxon>Agaricales</taxon>
        <taxon>Pluteineae</taxon>
        <taxon>Amanitaceae</taxon>
        <taxon>Amanita</taxon>
    </lineage>
</organism>
<dbReference type="InterPro" id="IPR018612">
    <property type="entry name" value="NSRP1_N"/>
</dbReference>
<feature type="non-terminal residue" evidence="6">
    <location>
        <position position="1"/>
    </location>
</feature>
<feature type="coiled-coil region" evidence="3">
    <location>
        <begin position="253"/>
        <end position="287"/>
    </location>
</feature>
<dbReference type="PANTHER" id="PTHR47845:SF1">
    <property type="entry name" value="NUCLEAR SPECKLE SPLICING REGULATORY PROTEIN 1 HOMOLOG"/>
    <property type="match status" value="1"/>
</dbReference>
<sequence>NVEATNVMRKRMEAELKVDSTVYEYDEVYDQMQAVKQRQKEIKERDAKERKPKYIQGLLSTAATRRLDHLRAEEKMMQREREAEGDQFKDKEAFVTQAYKDQMAEVRRAEEEEKRREELQKKQGGPSTGLAHFYRKLLEESEQKHEATVAATQKRVIGPQGLMPNLTITKPADYTPLSDLELAKMAQQQGKEVELNDDNQIVDKRELLSAGLNLSLPNTRRLGLHTQPGKLNTNVEDTPVQAHRAVGSAASRREINERRAREIQQQMEEEQERLAEERQRTADEAIQRVVARRNDDASVENARERYLQRKRQRLIENA</sequence>
<dbReference type="GO" id="GO:0000381">
    <property type="term" value="P:regulation of alternative mRNA splicing, via spliceosome"/>
    <property type="evidence" value="ECO:0007669"/>
    <property type="project" value="InterPro"/>
</dbReference>
<accession>A0A2A9P114</accession>
<name>A0A2A9P114_9AGAR</name>
<evidence type="ECO:0000313" key="6">
    <source>
        <dbReference type="EMBL" id="PFH54326.1"/>
    </source>
</evidence>
<keyword evidence="2 3" id="KW-0175">Coiled coil</keyword>
<dbReference type="PANTHER" id="PTHR47845">
    <property type="entry name" value="NUCLEAR SPECKLE SPLICING REGULATORY PROTEIN 1 HOMOLOG"/>
    <property type="match status" value="1"/>
</dbReference>